<evidence type="ECO:0000259" key="2">
    <source>
        <dbReference type="Pfam" id="PF17921"/>
    </source>
</evidence>
<dbReference type="InterPro" id="IPR041588">
    <property type="entry name" value="Integrase_H2C2"/>
</dbReference>
<dbReference type="Proteomes" id="UP000198211">
    <property type="component" value="Unassembled WGS sequence"/>
</dbReference>
<protein>
    <submittedName>
        <fullName evidence="3">Reverse transcriptase</fullName>
    </submittedName>
</protein>
<feature type="region of interest" description="Disordered" evidence="1">
    <location>
        <begin position="1"/>
        <end position="30"/>
    </location>
</feature>
<dbReference type="AlphaFoldDB" id="A0A225VZZ5"/>
<evidence type="ECO:0000313" key="4">
    <source>
        <dbReference type="Proteomes" id="UP000198211"/>
    </source>
</evidence>
<feature type="compositionally biased region" description="Polar residues" evidence="1">
    <location>
        <begin position="57"/>
        <end position="72"/>
    </location>
</feature>
<gene>
    <name evidence="3" type="ORF">PHMEG_00016157</name>
</gene>
<accession>A0A225VZZ5</accession>
<dbReference type="OrthoDB" id="125642at2759"/>
<dbReference type="PANTHER" id="PTHR37984:SF5">
    <property type="entry name" value="PROTEIN NYNRIN-LIKE"/>
    <property type="match status" value="1"/>
</dbReference>
<dbReference type="EMBL" id="NBNE01002289">
    <property type="protein sequence ID" value="OWZ10905.1"/>
    <property type="molecule type" value="Genomic_DNA"/>
</dbReference>
<feature type="region of interest" description="Disordered" evidence="1">
    <location>
        <begin position="57"/>
        <end position="106"/>
    </location>
</feature>
<organism evidence="3 4">
    <name type="scientific">Phytophthora megakarya</name>
    <dbReference type="NCBI Taxonomy" id="4795"/>
    <lineage>
        <taxon>Eukaryota</taxon>
        <taxon>Sar</taxon>
        <taxon>Stramenopiles</taxon>
        <taxon>Oomycota</taxon>
        <taxon>Peronosporomycetes</taxon>
        <taxon>Peronosporales</taxon>
        <taxon>Peronosporaceae</taxon>
        <taxon>Phytophthora</taxon>
    </lineage>
</organism>
<dbReference type="GO" id="GO:0003676">
    <property type="term" value="F:nucleic acid binding"/>
    <property type="evidence" value="ECO:0007669"/>
    <property type="project" value="InterPro"/>
</dbReference>
<dbReference type="Gene3D" id="1.10.340.70">
    <property type="match status" value="1"/>
</dbReference>
<reference evidence="4" key="1">
    <citation type="submission" date="2017-03" db="EMBL/GenBank/DDBJ databases">
        <title>Phytopthora megakarya and P. palmivora, two closely related causual agents of cacao black pod achieved similar genome size and gene model numbers by different mechanisms.</title>
        <authorList>
            <person name="Ali S."/>
            <person name="Shao J."/>
            <person name="Larry D.J."/>
            <person name="Kronmiller B."/>
            <person name="Shen D."/>
            <person name="Strem M.D."/>
            <person name="Melnick R.L."/>
            <person name="Guiltinan M.J."/>
            <person name="Tyler B.M."/>
            <person name="Meinhardt L.W."/>
            <person name="Bailey B.A."/>
        </authorList>
    </citation>
    <scope>NUCLEOTIDE SEQUENCE [LARGE SCALE GENOMIC DNA]</scope>
    <source>
        <strain evidence="4">zdho120</strain>
    </source>
</reference>
<dbReference type="InterPro" id="IPR050951">
    <property type="entry name" value="Retrovirus_Pol_polyprotein"/>
</dbReference>
<dbReference type="PANTHER" id="PTHR37984">
    <property type="entry name" value="PROTEIN CBG26694"/>
    <property type="match status" value="1"/>
</dbReference>
<dbReference type="Pfam" id="PF17921">
    <property type="entry name" value="Integrase_H2C2"/>
    <property type="match status" value="1"/>
</dbReference>
<proteinExistence type="predicted"/>
<dbReference type="GO" id="GO:0003964">
    <property type="term" value="F:RNA-directed DNA polymerase activity"/>
    <property type="evidence" value="ECO:0007669"/>
    <property type="project" value="UniProtKB-KW"/>
</dbReference>
<dbReference type="SUPFAM" id="SSF53098">
    <property type="entry name" value="Ribonuclease H-like"/>
    <property type="match status" value="1"/>
</dbReference>
<keyword evidence="4" id="KW-1185">Reference proteome</keyword>
<dbReference type="InterPro" id="IPR012337">
    <property type="entry name" value="RNaseH-like_sf"/>
</dbReference>
<feature type="domain" description="Integrase zinc-binding" evidence="2">
    <location>
        <begin position="176"/>
        <end position="233"/>
    </location>
</feature>
<keyword evidence="3" id="KW-0808">Transferase</keyword>
<dbReference type="Gene3D" id="3.30.420.10">
    <property type="entry name" value="Ribonuclease H-like superfamily/Ribonuclease H"/>
    <property type="match status" value="1"/>
</dbReference>
<name>A0A225VZZ5_9STRA</name>
<evidence type="ECO:0000256" key="1">
    <source>
        <dbReference type="SAM" id="MobiDB-lite"/>
    </source>
</evidence>
<keyword evidence="3" id="KW-0548">Nucleotidyltransferase</keyword>
<dbReference type="InterPro" id="IPR036397">
    <property type="entry name" value="RNaseH_sf"/>
</dbReference>
<evidence type="ECO:0000313" key="3">
    <source>
        <dbReference type="EMBL" id="OWZ10905.1"/>
    </source>
</evidence>
<sequence>MKDLSPREQSLVELQPKINSKPPWNQSGVYLGAPQEAWHSRRHAPRPSKAKLQWNLLQNPELTTLKPSVPESTSREPRARKTNRQSSPEAPISRTLKRTPEDDRRERWRKICSHQSHDPGLEPLVSFLRGETEQLSLRQTTHLAKIADQFVLDSRDAWFYVSRNTSERPRDAADRLRLVVLQDLHGDTLHYCHADLQRYHPDLQRLRKEFYWIGMFKGAERYVKECVGCVTAKGLPRNPGSSPSNLLATRPFQVVSMDFVIPLPQSARGNTALLPLQCAFSGFIMCKAMASTEAQDVAEA</sequence>
<comment type="caution">
    <text evidence="3">The sequence shown here is derived from an EMBL/GenBank/DDBJ whole genome shotgun (WGS) entry which is preliminary data.</text>
</comment>
<keyword evidence="3" id="KW-0695">RNA-directed DNA polymerase</keyword>